<evidence type="ECO:0000256" key="2">
    <source>
        <dbReference type="ARBA" id="ARBA00006415"/>
    </source>
</evidence>
<feature type="compositionally biased region" description="Gly residues" evidence="11">
    <location>
        <begin position="525"/>
        <end position="535"/>
    </location>
</feature>
<feature type="compositionally biased region" description="Low complexity" evidence="11">
    <location>
        <begin position="508"/>
        <end position="524"/>
    </location>
</feature>
<organism evidence="14 15">
    <name type="scientific">Elasticomyces elasticus</name>
    <dbReference type="NCBI Taxonomy" id="574655"/>
    <lineage>
        <taxon>Eukaryota</taxon>
        <taxon>Fungi</taxon>
        <taxon>Dikarya</taxon>
        <taxon>Ascomycota</taxon>
        <taxon>Pezizomycotina</taxon>
        <taxon>Dothideomycetes</taxon>
        <taxon>Dothideomycetidae</taxon>
        <taxon>Mycosphaerellales</taxon>
        <taxon>Teratosphaeriaceae</taxon>
        <taxon>Elasticomyces</taxon>
    </lineage>
</organism>
<feature type="region of interest" description="Disordered" evidence="11">
    <location>
        <begin position="156"/>
        <end position="183"/>
    </location>
</feature>
<accession>A0AAN7WF66</accession>
<feature type="coiled-coil region" evidence="10">
    <location>
        <begin position="256"/>
        <end position="290"/>
    </location>
</feature>
<evidence type="ECO:0000256" key="6">
    <source>
        <dbReference type="ARBA" id="ARBA00022989"/>
    </source>
</evidence>
<evidence type="ECO:0000313" key="14">
    <source>
        <dbReference type="EMBL" id="KAK5703714.1"/>
    </source>
</evidence>
<evidence type="ECO:0000256" key="7">
    <source>
        <dbReference type="ARBA" id="ARBA00023034"/>
    </source>
</evidence>
<feature type="domain" description="CASP C-terminal" evidence="12">
    <location>
        <begin position="440"/>
        <end position="604"/>
    </location>
</feature>
<evidence type="ECO:0000256" key="4">
    <source>
        <dbReference type="ARBA" id="ARBA00022448"/>
    </source>
</evidence>
<keyword evidence="8 10" id="KW-0175">Coiled coil</keyword>
<evidence type="ECO:0000313" key="15">
    <source>
        <dbReference type="Proteomes" id="UP001310594"/>
    </source>
</evidence>
<keyword evidence="6" id="KW-1133">Transmembrane helix</keyword>
<dbReference type="GO" id="GO:0006891">
    <property type="term" value="P:intra-Golgi vesicle-mediated transport"/>
    <property type="evidence" value="ECO:0007669"/>
    <property type="project" value="InterPro"/>
</dbReference>
<evidence type="ECO:0000259" key="13">
    <source>
        <dbReference type="Pfam" id="PF25398"/>
    </source>
</evidence>
<feature type="region of interest" description="Disordered" evidence="11">
    <location>
        <begin position="494"/>
        <end position="543"/>
    </location>
</feature>
<dbReference type="Pfam" id="PF08172">
    <property type="entry name" value="CASP_C"/>
    <property type="match status" value="1"/>
</dbReference>
<reference evidence="14" key="1">
    <citation type="submission" date="2023-08" db="EMBL/GenBank/DDBJ databases">
        <title>Black Yeasts Isolated from many extreme environments.</title>
        <authorList>
            <person name="Coleine C."/>
            <person name="Stajich J.E."/>
            <person name="Selbmann L."/>
        </authorList>
    </citation>
    <scope>NUCLEOTIDE SEQUENCE</scope>
    <source>
        <strain evidence="14">CCFEE 5810</strain>
    </source>
</reference>
<feature type="compositionally biased region" description="Basic and acidic residues" evidence="11">
    <location>
        <begin position="163"/>
        <end position="183"/>
    </location>
</feature>
<dbReference type="EMBL" id="JAVRQU010000004">
    <property type="protein sequence ID" value="KAK5703714.1"/>
    <property type="molecule type" value="Genomic_DNA"/>
</dbReference>
<dbReference type="AlphaFoldDB" id="A0AAN7WF66"/>
<keyword evidence="7" id="KW-0333">Golgi apparatus</keyword>
<proteinExistence type="inferred from homology"/>
<comment type="subcellular location">
    <subcellularLocation>
        <location evidence="1">Golgi apparatus membrane</location>
        <topology evidence="1">Single-pass type IV membrane protein</topology>
    </subcellularLocation>
</comment>
<dbReference type="PANTHER" id="PTHR14043">
    <property type="entry name" value="CCAAT DISPLACEMENT PROTEIN-RELATED"/>
    <property type="match status" value="1"/>
</dbReference>
<sequence>MADLQTAAGAAAEHSVTNGSNPNKFQLAISAWRALAFTTLISTLDTTASDLVTHQQDSIVQRKELAQKTKEFRKLEDGAKLGEIKDLLKAYQSYIDALTTHSKSVQAAFMQAYSPLSDVPDPYPLLEASVEALVTADEVVPQLEAENERLQQQVSTLTGQLEDSEKQLEQERTKRLASESSQDSRIKEVEASWSKVLEEKEENWSSKERALEEKVEGQDRLLKELKASYEVSQRLERSGSDTDAAQVSSTATQAELDILTSELERSNIRLADLESRNEQLRIELAQNASQAHSSSRRAAVEDDPAYLRLRTENQSLLRRLEAARYDKEAEKSGIESKLRSLEREIGALKVDRESLQGKVQRWSDYEEVKRELEMLRAIEFAGVDEEDNDDTSVATTERVNGATTQSTDSLEKLLLARNKKLSNDFTELRVSHNELLQRLEQLQEDLSSTNMDLEKSRMLNATLENDLQKTQQEASNAFETMSVAGTYTSRFPAKSAYGSRRGQGGGTSPTSSIIGGFDPSSGSGSPRGGGGGGGTLESLRAGEAMGGGGAGILPMVTAQRDRFKKKIAELEQELQKQYQAVAALRSEVASLQRDNLNLYEKTRTQQPASMATSGVSYGNNPNPSTISGKGEREGDEEDVFA</sequence>
<dbReference type="Proteomes" id="UP001310594">
    <property type="component" value="Unassembled WGS sequence"/>
</dbReference>
<evidence type="ECO:0000256" key="5">
    <source>
        <dbReference type="ARBA" id="ARBA00022692"/>
    </source>
</evidence>
<evidence type="ECO:0000256" key="3">
    <source>
        <dbReference type="ARBA" id="ARBA00018691"/>
    </source>
</evidence>
<feature type="coiled-coil region" evidence="10">
    <location>
        <begin position="425"/>
        <end position="480"/>
    </location>
</feature>
<comment type="caution">
    <text evidence="14">The sequence shown here is derived from an EMBL/GenBank/DDBJ whole genome shotgun (WGS) entry which is preliminary data.</text>
</comment>
<protein>
    <recommendedName>
        <fullName evidence="3">Protein CASP</fullName>
    </recommendedName>
</protein>
<dbReference type="Pfam" id="PF25398">
    <property type="entry name" value="CUX1_N"/>
    <property type="match status" value="1"/>
</dbReference>
<evidence type="ECO:0000259" key="12">
    <source>
        <dbReference type="Pfam" id="PF08172"/>
    </source>
</evidence>
<feature type="region of interest" description="Disordered" evidence="11">
    <location>
        <begin position="386"/>
        <end position="405"/>
    </location>
</feature>
<evidence type="ECO:0000256" key="9">
    <source>
        <dbReference type="ARBA" id="ARBA00023136"/>
    </source>
</evidence>
<evidence type="ECO:0000256" key="10">
    <source>
        <dbReference type="SAM" id="Coils"/>
    </source>
</evidence>
<evidence type="ECO:0000256" key="8">
    <source>
        <dbReference type="ARBA" id="ARBA00023054"/>
    </source>
</evidence>
<feature type="compositionally biased region" description="Polar residues" evidence="11">
    <location>
        <begin position="391"/>
        <end position="405"/>
    </location>
</feature>
<gene>
    <name evidence="14" type="ORF">LTR97_002727</name>
</gene>
<feature type="compositionally biased region" description="Polar residues" evidence="11">
    <location>
        <begin position="604"/>
        <end position="627"/>
    </location>
</feature>
<dbReference type="InterPro" id="IPR057476">
    <property type="entry name" value="Cux_N"/>
</dbReference>
<evidence type="ECO:0000256" key="1">
    <source>
        <dbReference type="ARBA" id="ARBA00004409"/>
    </source>
</evidence>
<name>A0AAN7WF66_9PEZI</name>
<keyword evidence="4" id="KW-0813">Transport</keyword>
<keyword evidence="9" id="KW-0472">Membrane</keyword>
<dbReference type="InterPro" id="IPR012955">
    <property type="entry name" value="CASP_C"/>
</dbReference>
<feature type="domain" description="Cux N-terminal" evidence="13">
    <location>
        <begin position="22"/>
        <end position="132"/>
    </location>
</feature>
<feature type="coiled-coil region" evidence="10">
    <location>
        <begin position="331"/>
        <end position="358"/>
    </location>
</feature>
<keyword evidence="5" id="KW-0812">Transmembrane</keyword>
<feature type="region of interest" description="Disordered" evidence="11">
    <location>
        <begin position="600"/>
        <end position="641"/>
    </location>
</feature>
<comment type="similarity">
    <text evidence="2">Belongs to the CASP family.</text>
</comment>
<evidence type="ECO:0000256" key="11">
    <source>
        <dbReference type="SAM" id="MobiDB-lite"/>
    </source>
</evidence>
<dbReference type="PANTHER" id="PTHR14043:SF2">
    <property type="entry name" value="HOMEOBOX PROTEIN CUT"/>
    <property type="match status" value="1"/>
</dbReference>
<dbReference type="GO" id="GO:0000139">
    <property type="term" value="C:Golgi membrane"/>
    <property type="evidence" value="ECO:0007669"/>
    <property type="project" value="UniProtKB-SubCell"/>
</dbReference>